<dbReference type="AlphaFoldDB" id="A0AAU8DNF0"/>
<protein>
    <recommendedName>
        <fullName evidence="2">Exo-alpha-sialidase</fullName>
    </recommendedName>
</protein>
<organism evidence="1">
    <name type="scientific">Nakamurella sp. A5-74</name>
    <dbReference type="NCBI Taxonomy" id="3158264"/>
    <lineage>
        <taxon>Bacteria</taxon>
        <taxon>Bacillati</taxon>
        <taxon>Actinomycetota</taxon>
        <taxon>Actinomycetes</taxon>
        <taxon>Nakamurellales</taxon>
        <taxon>Nakamurellaceae</taxon>
        <taxon>Nakamurella</taxon>
    </lineage>
</organism>
<proteinExistence type="predicted"/>
<accession>A0AAU8DNF0</accession>
<evidence type="ECO:0000313" key="1">
    <source>
        <dbReference type="EMBL" id="XCG63190.1"/>
    </source>
</evidence>
<sequence length="307" mass="33614">MTDPYRYPGTGATVVAPAPGSGPGNWSGAASAVVHDGAVYLTWRSRRPLADGRGVSVLVASSVDGVTFQEVCRIDRDAFGAESFERPALAFLPDGSVRIYLSCATRQSKHWWIDTLTAASVAQLPSGVRAIAVPGTEVMAVKDPVLWRQEADTERPWRMFVCCHPLTDQGEEDRMTSRLFSSADGLDWRDDGEVLRPTVGSWDARGARIAAVIPGGSVVPDVIYDGRPDADSNWFETSGLARWDGERYRPVPDLRWQSEDPAREVDPHGLTDAALRYASAVEFQGVVRWYAEAARPDGAHDLVTWTR</sequence>
<dbReference type="EMBL" id="CP159218">
    <property type="protein sequence ID" value="XCG63190.1"/>
    <property type="molecule type" value="Genomic_DNA"/>
</dbReference>
<dbReference type="Gene3D" id="2.115.10.20">
    <property type="entry name" value="Glycosyl hydrolase domain, family 43"/>
    <property type="match status" value="1"/>
</dbReference>
<dbReference type="InterPro" id="IPR023296">
    <property type="entry name" value="Glyco_hydro_beta-prop_sf"/>
</dbReference>
<evidence type="ECO:0008006" key="2">
    <source>
        <dbReference type="Google" id="ProtNLM"/>
    </source>
</evidence>
<reference evidence="1" key="1">
    <citation type="submission" date="2024-05" db="EMBL/GenBank/DDBJ databases">
        <authorList>
            <person name="Cai S.Y."/>
            <person name="Jin L.M."/>
            <person name="Li H.R."/>
        </authorList>
    </citation>
    <scope>NUCLEOTIDE SEQUENCE</scope>
    <source>
        <strain evidence="1">A5-74</strain>
    </source>
</reference>
<name>A0AAU8DNF0_9ACTN</name>
<dbReference type="RefSeq" id="WP_353648805.1">
    <property type="nucleotide sequence ID" value="NZ_CP159218.1"/>
</dbReference>
<gene>
    <name evidence="1" type="ORF">ABLG96_18595</name>
</gene>
<dbReference type="SUPFAM" id="SSF75005">
    <property type="entry name" value="Arabinanase/levansucrase/invertase"/>
    <property type="match status" value="1"/>
</dbReference>